<dbReference type="PANTHER" id="PTHR24287:SF1">
    <property type="entry name" value="P450, PUTATIVE (EUROFUNG)-RELATED"/>
    <property type="match status" value="1"/>
</dbReference>
<evidence type="ECO:0000256" key="9">
    <source>
        <dbReference type="RuleBase" id="RU000461"/>
    </source>
</evidence>
<sequence length="534" mass="60763">MHNYILIPLVGIAVLGLYKVLNIIFTKFQNASRARQFGCQDPPMFPNCGFLGLKHLKLLQAADEKNMFPDLMEERSNIMSKETGRVCSTFTTYQLGQTIYFTSDPENIKAMLATQFPDYDLGPIRHAIMSEVLGEGIFVQDGKAWEHSRAMLRPSFVRDQISDLDMEERHVQNLFAALPPQQEKWTAFTNIQELFFRLTMDASTELLFGESVDSQISENPYATKDKSAAKRHDEAAFAINFDQAQLHMAKKFRLVNFHWMHNPKEYQVNNKVVNDFVRYYVNLALQQNNTGKQAEEGHGKEKFVFLEALAKQTRDPDELRGQLLNILLAGRDTTASLLSWLFHQLLRNPHVFDKLRSTVLENFGTYDSPKSITFSTLKSCQYLQYTLNETLRLQTIVPGNSRRANKPTTLPRGGGPDGKSPIFIPAGSQVDYSVHVMHRRKDLWGDDALEFKPERFMGRRPGWEFLPFNGGPRICIGQQFALTEASYVVVRLLQKFDRIEAAAGELEGPVTTDLGLTSCPKRPVTLRLRVAGKD</sequence>
<evidence type="ECO:0000256" key="1">
    <source>
        <dbReference type="ARBA" id="ARBA00001971"/>
    </source>
</evidence>
<name>A0A139HEA6_9PEZI</name>
<gene>
    <name evidence="11" type="ORF">AC578_2935</name>
</gene>
<evidence type="ECO:0000256" key="4">
    <source>
        <dbReference type="ARBA" id="ARBA00022723"/>
    </source>
</evidence>
<evidence type="ECO:0000256" key="6">
    <source>
        <dbReference type="ARBA" id="ARBA00023004"/>
    </source>
</evidence>
<dbReference type="Pfam" id="PF00067">
    <property type="entry name" value="p450"/>
    <property type="match status" value="1"/>
</dbReference>
<evidence type="ECO:0008006" key="13">
    <source>
        <dbReference type="Google" id="ProtNLM"/>
    </source>
</evidence>
<protein>
    <recommendedName>
        <fullName evidence="13">Cytochrome P450</fullName>
    </recommendedName>
</protein>
<keyword evidence="5 9" id="KW-0560">Oxidoreductase</keyword>
<evidence type="ECO:0000313" key="11">
    <source>
        <dbReference type="EMBL" id="KXT00753.1"/>
    </source>
</evidence>
<evidence type="ECO:0000313" key="12">
    <source>
        <dbReference type="Proteomes" id="UP000070133"/>
    </source>
</evidence>
<dbReference type="STRING" id="321146.A0A139HEA6"/>
<dbReference type="PRINTS" id="PR00385">
    <property type="entry name" value="P450"/>
</dbReference>
<keyword evidence="3 8" id="KW-0349">Heme</keyword>
<dbReference type="InterPro" id="IPR047146">
    <property type="entry name" value="Cyt_P450_E_CYP52_fungi"/>
</dbReference>
<dbReference type="Proteomes" id="UP000070133">
    <property type="component" value="Unassembled WGS sequence"/>
</dbReference>
<dbReference type="CDD" id="cd11063">
    <property type="entry name" value="CYP52"/>
    <property type="match status" value="1"/>
</dbReference>
<dbReference type="PRINTS" id="PR00464">
    <property type="entry name" value="EP450II"/>
</dbReference>
<feature type="binding site" description="axial binding residue" evidence="8">
    <location>
        <position position="475"/>
    </location>
    <ligand>
        <name>heme</name>
        <dbReference type="ChEBI" id="CHEBI:30413"/>
    </ligand>
    <ligandPart>
        <name>Fe</name>
        <dbReference type="ChEBI" id="CHEBI:18248"/>
    </ligandPart>
</feature>
<dbReference type="InterPro" id="IPR001128">
    <property type="entry name" value="Cyt_P450"/>
</dbReference>
<dbReference type="InterPro" id="IPR002402">
    <property type="entry name" value="Cyt_P450_E_grp-II"/>
</dbReference>
<dbReference type="PANTHER" id="PTHR24287">
    <property type="entry name" value="P450, PUTATIVE (EUROFUNG)-RELATED"/>
    <property type="match status" value="1"/>
</dbReference>
<evidence type="ECO:0000256" key="2">
    <source>
        <dbReference type="ARBA" id="ARBA00010617"/>
    </source>
</evidence>
<dbReference type="GO" id="GO:0005506">
    <property type="term" value="F:iron ion binding"/>
    <property type="evidence" value="ECO:0007669"/>
    <property type="project" value="InterPro"/>
</dbReference>
<dbReference type="OrthoDB" id="1470350at2759"/>
<comment type="cofactor">
    <cofactor evidence="1 8">
        <name>heme</name>
        <dbReference type="ChEBI" id="CHEBI:30413"/>
    </cofactor>
</comment>
<dbReference type="AlphaFoldDB" id="A0A139HEA6"/>
<evidence type="ECO:0000256" key="10">
    <source>
        <dbReference type="SAM" id="Phobius"/>
    </source>
</evidence>
<comment type="caution">
    <text evidence="11">The sequence shown here is derived from an EMBL/GenBank/DDBJ whole genome shotgun (WGS) entry which is preliminary data.</text>
</comment>
<dbReference type="PRINTS" id="PR01239">
    <property type="entry name" value="EP450IICYP52"/>
</dbReference>
<dbReference type="Gene3D" id="1.10.630.10">
    <property type="entry name" value="Cytochrome P450"/>
    <property type="match status" value="1"/>
</dbReference>
<keyword evidence="12" id="KW-1185">Reference proteome</keyword>
<dbReference type="EMBL" id="LFZN01000067">
    <property type="protein sequence ID" value="KXT00753.1"/>
    <property type="molecule type" value="Genomic_DNA"/>
</dbReference>
<proteinExistence type="inferred from homology"/>
<keyword evidence="10" id="KW-1133">Transmembrane helix</keyword>
<evidence type="ECO:0000256" key="5">
    <source>
        <dbReference type="ARBA" id="ARBA00023002"/>
    </source>
</evidence>
<feature type="transmembrane region" description="Helical" evidence="10">
    <location>
        <begin position="6"/>
        <end position="25"/>
    </location>
</feature>
<dbReference type="GO" id="GO:0020037">
    <property type="term" value="F:heme binding"/>
    <property type="evidence" value="ECO:0007669"/>
    <property type="project" value="InterPro"/>
</dbReference>
<evidence type="ECO:0000256" key="8">
    <source>
        <dbReference type="PIRSR" id="PIRSR602402-1"/>
    </source>
</evidence>
<dbReference type="GO" id="GO:0016712">
    <property type="term" value="F:oxidoreductase activity, acting on paired donors, with incorporation or reduction of molecular oxygen, reduced flavin or flavoprotein as one donor, and incorporation of one atom of oxygen"/>
    <property type="evidence" value="ECO:0007669"/>
    <property type="project" value="InterPro"/>
</dbReference>
<organism evidence="11 12">
    <name type="scientific">Pseudocercospora eumusae</name>
    <dbReference type="NCBI Taxonomy" id="321146"/>
    <lineage>
        <taxon>Eukaryota</taxon>
        <taxon>Fungi</taxon>
        <taxon>Dikarya</taxon>
        <taxon>Ascomycota</taxon>
        <taxon>Pezizomycotina</taxon>
        <taxon>Dothideomycetes</taxon>
        <taxon>Dothideomycetidae</taxon>
        <taxon>Mycosphaerellales</taxon>
        <taxon>Mycosphaerellaceae</taxon>
        <taxon>Pseudocercospora</taxon>
    </lineage>
</organism>
<dbReference type="PROSITE" id="PS00086">
    <property type="entry name" value="CYTOCHROME_P450"/>
    <property type="match status" value="1"/>
</dbReference>
<dbReference type="InterPro" id="IPR017972">
    <property type="entry name" value="Cyt_P450_CS"/>
</dbReference>
<dbReference type="SUPFAM" id="SSF48264">
    <property type="entry name" value="Cytochrome P450"/>
    <property type="match status" value="1"/>
</dbReference>
<evidence type="ECO:0000256" key="3">
    <source>
        <dbReference type="ARBA" id="ARBA00022617"/>
    </source>
</evidence>
<keyword evidence="10" id="KW-0472">Membrane</keyword>
<keyword evidence="6 8" id="KW-0408">Iron</keyword>
<keyword evidence="4 8" id="KW-0479">Metal-binding</keyword>
<keyword evidence="10" id="KW-0812">Transmembrane</keyword>
<dbReference type="InterPro" id="IPR036396">
    <property type="entry name" value="Cyt_P450_sf"/>
</dbReference>
<accession>A0A139HEA6</accession>
<keyword evidence="7 9" id="KW-0503">Monooxygenase</keyword>
<dbReference type="InterPro" id="IPR002974">
    <property type="entry name" value="Cyt_P450_E_CYP52_ascomycetes"/>
</dbReference>
<evidence type="ECO:0000256" key="7">
    <source>
        <dbReference type="ARBA" id="ARBA00023033"/>
    </source>
</evidence>
<reference evidence="11 12" key="1">
    <citation type="submission" date="2015-07" db="EMBL/GenBank/DDBJ databases">
        <title>Comparative genomics of the Sigatoka disease complex on banana suggests a link between parallel evolutionary changes in Pseudocercospora fijiensis and Pseudocercospora eumusae and increased virulence on the banana host.</title>
        <authorList>
            <person name="Chang T.-C."/>
            <person name="Salvucci A."/>
            <person name="Crous P.W."/>
            <person name="Stergiopoulos I."/>
        </authorList>
    </citation>
    <scope>NUCLEOTIDE SEQUENCE [LARGE SCALE GENOMIC DNA]</scope>
    <source>
        <strain evidence="11 12">CBS 114824</strain>
    </source>
</reference>
<comment type="similarity">
    <text evidence="2 9">Belongs to the cytochrome P450 family.</text>
</comment>